<proteinExistence type="predicted"/>
<name>A0A7W6CUA8_9HYPH</name>
<dbReference type="AlphaFoldDB" id="A0A7W6CUA8"/>
<gene>
    <name evidence="1" type="ORF">GGQ67_004987</name>
</gene>
<dbReference type="RefSeq" id="WP_183902703.1">
    <property type="nucleotide sequence ID" value="NZ_JACIDW010000041.1"/>
</dbReference>
<accession>A0A7W6CUA8</accession>
<dbReference type="EMBL" id="JACIDW010000041">
    <property type="protein sequence ID" value="MBB3967288.1"/>
    <property type="molecule type" value="Genomic_DNA"/>
</dbReference>
<evidence type="ECO:0000313" key="1">
    <source>
        <dbReference type="EMBL" id="MBB3967288.1"/>
    </source>
</evidence>
<comment type="caution">
    <text evidence="1">The sequence shown here is derived from an EMBL/GenBank/DDBJ whole genome shotgun (WGS) entry which is preliminary data.</text>
</comment>
<protein>
    <submittedName>
        <fullName evidence="1">Uncharacterized protein</fullName>
    </submittedName>
</protein>
<reference evidence="1 2" key="1">
    <citation type="submission" date="2020-08" db="EMBL/GenBank/DDBJ databases">
        <title>Genomic Encyclopedia of Type Strains, Phase IV (KMG-IV): sequencing the most valuable type-strain genomes for metagenomic binning, comparative biology and taxonomic classification.</title>
        <authorList>
            <person name="Goeker M."/>
        </authorList>
    </citation>
    <scope>NUCLEOTIDE SEQUENCE [LARGE SCALE GENOMIC DNA]</scope>
    <source>
        <strain evidence="1 2">DSM 26575</strain>
    </source>
</reference>
<keyword evidence="2" id="KW-1185">Reference proteome</keyword>
<organism evidence="1 2">
    <name type="scientific">Rhizobium metallidurans</name>
    <dbReference type="NCBI Taxonomy" id="1265931"/>
    <lineage>
        <taxon>Bacteria</taxon>
        <taxon>Pseudomonadati</taxon>
        <taxon>Pseudomonadota</taxon>
        <taxon>Alphaproteobacteria</taxon>
        <taxon>Hyphomicrobiales</taxon>
        <taxon>Rhizobiaceae</taxon>
        <taxon>Rhizobium/Agrobacterium group</taxon>
        <taxon>Rhizobium</taxon>
    </lineage>
</organism>
<sequence>MPLTRDFKETIKARAADDAAFRAALLTDAVELLLSGDVETGKAVLRDFINATIGFEKLGELVDTPAKSLMRMFGPKGNPRADNLFGVISRLQEETGVHLAVAAA</sequence>
<dbReference type="Proteomes" id="UP000582090">
    <property type="component" value="Unassembled WGS sequence"/>
</dbReference>
<evidence type="ECO:0000313" key="2">
    <source>
        <dbReference type="Proteomes" id="UP000582090"/>
    </source>
</evidence>